<dbReference type="InterPro" id="IPR050979">
    <property type="entry name" value="LD-transpeptidase"/>
</dbReference>
<dbReference type="InterPro" id="IPR038063">
    <property type="entry name" value="Transpep_catalytic_dom"/>
</dbReference>
<evidence type="ECO:0000313" key="15">
    <source>
        <dbReference type="Proteomes" id="UP000257032"/>
    </source>
</evidence>
<proteinExistence type="inferred from homology"/>
<evidence type="ECO:0000313" key="12">
    <source>
        <dbReference type="EMBL" id="RDY70792.1"/>
    </source>
</evidence>
<dbReference type="Gene3D" id="2.40.440.10">
    <property type="entry name" value="L,D-transpeptidase catalytic domain-like"/>
    <property type="match status" value="1"/>
</dbReference>
<dbReference type="GO" id="GO:0071972">
    <property type="term" value="F:peptidoglycan L,D-transpeptidase activity"/>
    <property type="evidence" value="ECO:0007669"/>
    <property type="project" value="TreeGrafter"/>
</dbReference>
<dbReference type="UniPathway" id="UPA00219"/>
<keyword evidence="14" id="KW-1185">Reference proteome</keyword>
<evidence type="ECO:0000256" key="10">
    <source>
        <dbReference type="SAM" id="SignalP"/>
    </source>
</evidence>
<evidence type="ECO:0000256" key="5">
    <source>
        <dbReference type="ARBA" id="ARBA00022960"/>
    </source>
</evidence>
<dbReference type="GO" id="GO:0005576">
    <property type="term" value="C:extracellular region"/>
    <property type="evidence" value="ECO:0007669"/>
    <property type="project" value="TreeGrafter"/>
</dbReference>
<sequence length="172" mass="19253">MIKLYSFLLLFSLLNPLLPPHTPAEPVIIVNKATHEVVLYQSDKVLFKAPAAIGKTKDLTPEGQFNVKVKAKDPYYRKKDIPGGDPKNPLGSRWIGFDARGTDGRIYGIHGTNQPDSIGKSVSAGCIRMNNKDVEALFDMVPAEADVLIVDSKKEMPDLYRFWEENQLQKQL</sequence>
<evidence type="ECO:0000256" key="2">
    <source>
        <dbReference type="ARBA" id="ARBA00005992"/>
    </source>
</evidence>
<keyword evidence="3" id="KW-0808">Transferase</keyword>
<evidence type="ECO:0000259" key="11">
    <source>
        <dbReference type="PROSITE" id="PS52029"/>
    </source>
</evidence>
<dbReference type="GO" id="GO:0008360">
    <property type="term" value="P:regulation of cell shape"/>
    <property type="evidence" value="ECO:0007669"/>
    <property type="project" value="UniProtKB-UniRule"/>
</dbReference>
<comment type="pathway">
    <text evidence="8">Glycan biosynthesis.</text>
</comment>
<evidence type="ECO:0000256" key="6">
    <source>
        <dbReference type="ARBA" id="ARBA00022984"/>
    </source>
</evidence>
<dbReference type="AlphaFoldDB" id="A0A3E0JCK6"/>
<keyword evidence="7 9" id="KW-0961">Cell wall biogenesis/degradation</keyword>
<comment type="pathway">
    <text evidence="1 9">Cell wall biogenesis; peptidoglycan biosynthesis.</text>
</comment>
<dbReference type="PANTHER" id="PTHR30582">
    <property type="entry name" value="L,D-TRANSPEPTIDASE"/>
    <property type="match status" value="1"/>
</dbReference>
<evidence type="ECO:0000313" key="14">
    <source>
        <dbReference type="Proteomes" id="UP000256305"/>
    </source>
</evidence>
<dbReference type="RefSeq" id="WP_089651793.1">
    <property type="nucleotide sequence ID" value="NZ_QTLC01000041.1"/>
</dbReference>
<accession>A0A3E0JCK6</accession>
<evidence type="ECO:0000256" key="8">
    <source>
        <dbReference type="ARBA" id="ARBA00060592"/>
    </source>
</evidence>
<dbReference type="Pfam" id="PF03734">
    <property type="entry name" value="YkuD"/>
    <property type="match status" value="1"/>
</dbReference>
<dbReference type="PANTHER" id="PTHR30582:SF4">
    <property type="entry name" value="L,D-TRANSPEPTIDASE YQJB-RELATED"/>
    <property type="match status" value="1"/>
</dbReference>
<feature type="chain" id="PRO_5044592682" evidence="10">
    <location>
        <begin position="25"/>
        <end position="172"/>
    </location>
</feature>
<comment type="similarity">
    <text evidence="2">Belongs to the YkuD family.</text>
</comment>
<dbReference type="InterPro" id="IPR005490">
    <property type="entry name" value="LD_TPept_cat_dom"/>
</dbReference>
<comment type="caution">
    <text evidence="13">The sequence shown here is derived from an EMBL/GenBank/DDBJ whole genome shotgun (WGS) entry which is preliminary data.</text>
</comment>
<evidence type="ECO:0000256" key="9">
    <source>
        <dbReference type="PROSITE-ProRule" id="PRU01373"/>
    </source>
</evidence>
<dbReference type="EMBL" id="QUAE01000002">
    <property type="protein sequence ID" value="REJ10509.1"/>
    <property type="molecule type" value="Genomic_DNA"/>
</dbReference>
<keyword evidence="6 9" id="KW-0573">Peptidoglycan synthesis</keyword>
<keyword evidence="5 9" id="KW-0133">Cell shape</keyword>
<evidence type="ECO:0000313" key="13">
    <source>
        <dbReference type="EMBL" id="REJ10509.1"/>
    </source>
</evidence>
<dbReference type="GO" id="GO:0016740">
    <property type="term" value="F:transferase activity"/>
    <property type="evidence" value="ECO:0007669"/>
    <property type="project" value="UniProtKB-KW"/>
</dbReference>
<gene>
    <name evidence="12" type="ORF">DXT76_11240</name>
    <name evidence="13" type="ORF">DYE48_03240</name>
</gene>
<evidence type="ECO:0000256" key="4">
    <source>
        <dbReference type="ARBA" id="ARBA00022801"/>
    </source>
</evidence>
<feature type="signal peptide" evidence="10">
    <location>
        <begin position="1"/>
        <end position="24"/>
    </location>
</feature>
<feature type="active site" description="Proton donor/acceptor" evidence="9">
    <location>
        <position position="110"/>
    </location>
</feature>
<feature type="domain" description="L,D-TPase catalytic" evidence="11">
    <location>
        <begin position="26"/>
        <end position="150"/>
    </location>
</feature>
<dbReference type="GO" id="GO:0018104">
    <property type="term" value="P:peptidoglycan-protein cross-linking"/>
    <property type="evidence" value="ECO:0007669"/>
    <property type="project" value="TreeGrafter"/>
</dbReference>
<dbReference type="PROSITE" id="PS52029">
    <property type="entry name" value="LD_TPASE"/>
    <property type="match status" value="1"/>
</dbReference>
<reference evidence="12 15" key="2">
    <citation type="submission" date="2018-08" db="EMBL/GenBank/DDBJ databases">
        <title>Genome sequence of strict halophilic Halobacillus trueperi SS1 isolated from Lunsu, a salty water body of North West Himalayas.</title>
        <authorList>
            <person name="Gupta S."/>
            <person name="Sharma P."/>
            <person name="Dev K."/>
            <person name="Baumler D."/>
            <person name="Sourirajan A."/>
        </authorList>
    </citation>
    <scope>NUCLEOTIDE SEQUENCE [LARGE SCALE GENOMIC DNA]</scope>
    <source>
        <strain evidence="12 15">SS1</strain>
    </source>
</reference>
<name>A0A3E0JCK6_9BACI</name>
<organism evidence="13 14">
    <name type="scientific">Halobacillus trueperi</name>
    <dbReference type="NCBI Taxonomy" id="156205"/>
    <lineage>
        <taxon>Bacteria</taxon>
        <taxon>Bacillati</taxon>
        <taxon>Bacillota</taxon>
        <taxon>Bacilli</taxon>
        <taxon>Bacillales</taxon>
        <taxon>Bacillaceae</taxon>
        <taxon>Halobacillus</taxon>
    </lineage>
</organism>
<reference evidence="13 14" key="1">
    <citation type="submission" date="2018-08" db="EMBL/GenBank/DDBJ databases">
        <title>Genome sequence of Halobacillus trueperi KCTC 3686.</title>
        <authorList>
            <person name="Cho K.H."/>
            <person name="Kwak M.-J."/>
            <person name="Kim B.-Y."/>
            <person name="Chun J."/>
        </authorList>
    </citation>
    <scope>NUCLEOTIDE SEQUENCE [LARGE SCALE GENOMIC DNA]</scope>
    <source>
        <strain evidence="13 14">KCTC 3686</strain>
    </source>
</reference>
<protein>
    <submittedName>
        <fullName evidence="13">L,D-transpeptidase</fullName>
    </submittedName>
</protein>
<feature type="active site" description="Nucleophile" evidence="9">
    <location>
        <position position="126"/>
    </location>
</feature>
<evidence type="ECO:0000256" key="7">
    <source>
        <dbReference type="ARBA" id="ARBA00023316"/>
    </source>
</evidence>
<dbReference type="EMBL" id="QTLC01000041">
    <property type="protein sequence ID" value="RDY70792.1"/>
    <property type="molecule type" value="Genomic_DNA"/>
</dbReference>
<dbReference type="GO" id="GO:0071555">
    <property type="term" value="P:cell wall organization"/>
    <property type="evidence" value="ECO:0007669"/>
    <property type="project" value="UniProtKB-UniRule"/>
</dbReference>
<keyword evidence="10" id="KW-0732">Signal</keyword>
<dbReference type="FunFam" id="2.40.440.10:FF:000003">
    <property type="entry name" value="L,D-transpeptidase YciB"/>
    <property type="match status" value="1"/>
</dbReference>
<dbReference type="SUPFAM" id="SSF141523">
    <property type="entry name" value="L,D-transpeptidase catalytic domain-like"/>
    <property type="match status" value="1"/>
</dbReference>
<dbReference type="Proteomes" id="UP000256305">
    <property type="component" value="Unassembled WGS sequence"/>
</dbReference>
<evidence type="ECO:0000256" key="3">
    <source>
        <dbReference type="ARBA" id="ARBA00022679"/>
    </source>
</evidence>
<evidence type="ECO:0000256" key="1">
    <source>
        <dbReference type="ARBA" id="ARBA00004752"/>
    </source>
</evidence>
<keyword evidence="4" id="KW-0378">Hydrolase</keyword>
<dbReference type="CDD" id="cd16913">
    <property type="entry name" value="YkuD_like"/>
    <property type="match status" value="1"/>
</dbReference>
<dbReference type="Proteomes" id="UP000257032">
    <property type="component" value="Unassembled WGS sequence"/>
</dbReference>